<dbReference type="RefSeq" id="WP_294232713.1">
    <property type="nucleotide sequence ID" value="NZ_CP154834.1"/>
</dbReference>
<organism evidence="1 2">
    <name type="scientific">Chryseobacterium endophyticum</name>
    <dbReference type="NCBI Taxonomy" id="1854762"/>
    <lineage>
        <taxon>Bacteria</taxon>
        <taxon>Pseudomonadati</taxon>
        <taxon>Bacteroidota</taxon>
        <taxon>Flavobacteriia</taxon>
        <taxon>Flavobacteriales</taxon>
        <taxon>Weeksellaceae</taxon>
        <taxon>Chryseobacterium group</taxon>
        <taxon>Chryseobacterium</taxon>
    </lineage>
</organism>
<sequence>MKFYSIKSGIYWMFLLLFPVQIFSQDLDKYIPFRQGNLWGLCDAGKFIVVQPQYQSISWYDPSVGGFHAEQNRKFGIIDYHSGQVMPFISEQPVFAEGTDYIVFDGFGYYRYSRKTRMRLGEYANPEKFPVRDRWVEDKGFSGTQTGKVPTLTRDDLSSGDLEMLKPYEDETKYRINFKADYIEILSENAHIGIYIPKIGKMYRSTPDIAYVGWQVFSGKPYLLTTDSSGLFGLTDEFSHEIYPVKYASILMMDHHHLILLSEPDPADRENVRFKTILANGVTLNGRFEPFGTVSKNGHAFQLYYTMINGVRNYAGEDGTLYFKD</sequence>
<dbReference type="AlphaFoldDB" id="A0AAU6WLV2"/>
<reference evidence="1 2" key="1">
    <citation type="submission" date="2024-04" db="EMBL/GenBank/DDBJ databases">
        <title>Genome sequencing and assembly of rice foliar adapted Chryseobacterium endophyticum OsEnb-ALM-A6.</title>
        <authorList>
            <person name="Kumar S."/>
            <person name="Javed M."/>
            <person name="Chouhan V."/>
            <person name="Charishma K."/>
            <person name="Patel A."/>
            <person name="Kumar M."/>
            <person name="Sahu K.P."/>
            <person name="Kumar A."/>
        </authorList>
    </citation>
    <scope>NUCLEOTIDE SEQUENCE [LARGE SCALE GENOMIC DNA]</scope>
    <source>
        <strain evidence="1 2">OsEnb-ALM-A6</strain>
    </source>
</reference>
<gene>
    <name evidence="1" type="ORF">AAFP95_20000</name>
</gene>
<evidence type="ECO:0000313" key="1">
    <source>
        <dbReference type="EMBL" id="XAO73937.1"/>
    </source>
</evidence>
<proteinExistence type="predicted"/>
<protein>
    <recommendedName>
        <fullName evidence="3">WG repeat-containing protein</fullName>
    </recommendedName>
</protein>
<name>A0AAU6WLV2_9FLAO</name>
<keyword evidence="2" id="KW-1185">Reference proteome</keyword>
<evidence type="ECO:0000313" key="2">
    <source>
        <dbReference type="Proteomes" id="UP001463665"/>
    </source>
</evidence>
<dbReference type="Proteomes" id="UP001463665">
    <property type="component" value="Chromosome"/>
</dbReference>
<dbReference type="EMBL" id="CP154834">
    <property type="protein sequence ID" value="XAO73937.1"/>
    <property type="molecule type" value="Genomic_DNA"/>
</dbReference>
<evidence type="ECO:0008006" key="3">
    <source>
        <dbReference type="Google" id="ProtNLM"/>
    </source>
</evidence>
<accession>A0AAU6WLV2</accession>